<sequence>MTKPTPGDLTKRQQDAATAPETAEASAATQVPAAPERATEEPEPRSEEAKRYRLRLREAEAERDALRERLETMQRAEVERTANLEHPEAVWIGAEFDAFLDGDGNIDAERIAAHVATLGEKYGIQQRKPKIPRIGFILDQSGRPDTYDRPASGNVFDRMAESLSFGV</sequence>
<accession>A0ABX5VNY0</accession>
<evidence type="ECO:0000256" key="1">
    <source>
        <dbReference type="SAM" id="MobiDB-lite"/>
    </source>
</evidence>
<proteinExistence type="predicted"/>
<feature type="compositionally biased region" description="Low complexity" evidence="1">
    <location>
        <begin position="16"/>
        <end position="36"/>
    </location>
</feature>
<organism evidence="2 3">
    <name type="scientific">Georgenia wutianyii</name>
    <dbReference type="NCBI Taxonomy" id="2585135"/>
    <lineage>
        <taxon>Bacteria</taxon>
        <taxon>Bacillati</taxon>
        <taxon>Actinomycetota</taxon>
        <taxon>Actinomycetes</taxon>
        <taxon>Micrococcales</taxon>
        <taxon>Bogoriellaceae</taxon>
        <taxon>Georgenia</taxon>
    </lineage>
</organism>
<evidence type="ECO:0000313" key="2">
    <source>
        <dbReference type="EMBL" id="QDB79536.1"/>
    </source>
</evidence>
<dbReference type="EMBL" id="CP040899">
    <property type="protein sequence ID" value="QDB79536.1"/>
    <property type="molecule type" value="Genomic_DNA"/>
</dbReference>
<dbReference type="RefSeq" id="WP_139948563.1">
    <property type="nucleotide sequence ID" value="NZ_CP040899.1"/>
</dbReference>
<gene>
    <name evidence="2" type="ORF">FE251_09230</name>
</gene>
<name>A0ABX5VNY0_9MICO</name>
<feature type="region of interest" description="Disordered" evidence="1">
    <location>
        <begin position="1"/>
        <end position="51"/>
    </location>
</feature>
<protein>
    <submittedName>
        <fullName evidence="2">Uncharacterized protein</fullName>
    </submittedName>
</protein>
<feature type="compositionally biased region" description="Basic and acidic residues" evidence="1">
    <location>
        <begin position="37"/>
        <end position="51"/>
    </location>
</feature>
<reference evidence="2 3" key="1">
    <citation type="submission" date="2019-05" db="EMBL/GenBank/DDBJ databases">
        <title>Georgenia *** sp. nov., and Georgenia *** sp. nov., isolated from the intestinal contents of plateau pika (Ochotona curzoniae) in the Qinghai-Tibet plateau of China.</title>
        <authorList>
            <person name="Tian Z."/>
        </authorList>
    </citation>
    <scope>NUCLEOTIDE SEQUENCE [LARGE SCALE GENOMIC DNA]</scope>
    <source>
        <strain evidence="2 3">Z294</strain>
    </source>
</reference>
<evidence type="ECO:0000313" key="3">
    <source>
        <dbReference type="Proteomes" id="UP000313948"/>
    </source>
</evidence>
<dbReference type="Proteomes" id="UP000313948">
    <property type="component" value="Chromosome"/>
</dbReference>
<keyword evidence="3" id="KW-1185">Reference proteome</keyword>